<accession>G9ZGJ8</accession>
<comment type="caution">
    <text evidence="2">The sequence shown here is derived from an EMBL/GenBank/DDBJ whole genome shotgun (WGS) entry which is preliminary data.</text>
</comment>
<evidence type="ECO:0000313" key="2">
    <source>
        <dbReference type="EMBL" id="EHM53149.1"/>
    </source>
</evidence>
<dbReference type="Proteomes" id="UP000004750">
    <property type="component" value="Unassembled WGS sequence"/>
</dbReference>
<reference evidence="2 3" key="1">
    <citation type="submission" date="2011-08" db="EMBL/GenBank/DDBJ databases">
        <authorList>
            <person name="Weinstock G."/>
            <person name="Sodergren E."/>
            <person name="Clifton S."/>
            <person name="Fulton L."/>
            <person name="Fulton B."/>
            <person name="Courtney L."/>
            <person name="Fronick C."/>
            <person name="Harrison M."/>
            <person name="Strong C."/>
            <person name="Farmer C."/>
            <person name="Delahaunty K."/>
            <person name="Markovic C."/>
            <person name="Hall O."/>
            <person name="Minx P."/>
            <person name="Tomlinson C."/>
            <person name="Mitreva M."/>
            <person name="Hou S."/>
            <person name="Chen J."/>
            <person name="Wollam A."/>
            <person name="Pepin K.H."/>
            <person name="Johnson M."/>
            <person name="Bhonagiri V."/>
            <person name="Zhang X."/>
            <person name="Suruliraj S."/>
            <person name="Warren W."/>
            <person name="Chinwalla A."/>
            <person name="Mardis E.R."/>
            <person name="Wilson R.K."/>
        </authorList>
    </citation>
    <scope>NUCLEOTIDE SEQUENCE [LARGE SCALE GENOMIC DNA]</scope>
    <source>
        <strain evidence="2 3">F0432</strain>
    </source>
</reference>
<proteinExistence type="predicted"/>
<evidence type="ECO:0000256" key="1">
    <source>
        <dbReference type="SAM" id="MobiDB-lite"/>
    </source>
</evidence>
<name>G9ZGJ8_9GAMM</name>
<feature type="region of interest" description="Disordered" evidence="1">
    <location>
        <begin position="1"/>
        <end position="44"/>
    </location>
</feature>
<protein>
    <submittedName>
        <fullName evidence="2">Uncharacterized protein</fullName>
    </submittedName>
</protein>
<dbReference type="STRING" id="797473.HMPREF9080_01902"/>
<evidence type="ECO:0000313" key="3">
    <source>
        <dbReference type="Proteomes" id="UP000004750"/>
    </source>
</evidence>
<gene>
    <name evidence="2" type="ORF">HMPREF9080_01902</name>
</gene>
<organism evidence="2 3">
    <name type="scientific">Cardiobacterium valvarum F0432</name>
    <dbReference type="NCBI Taxonomy" id="797473"/>
    <lineage>
        <taxon>Bacteria</taxon>
        <taxon>Pseudomonadati</taxon>
        <taxon>Pseudomonadota</taxon>
        <taxon>Gammaproteobacteria</taxon>
        <taxon>Cardiobacteriales</taxon>
        <taxon>Cardiobacteriaceae</taxon>
        <taxon>Cardiobacterium</taxon>
    </lineage>
</organism>
<dbReference type="AlphaFoldDB" id="G9ZGJ8"/>
<dbReference type="EMBL" id="AGCM01000110">
    <property type="protein sequence ID" value="EHM53149.1"/>
    <property type="molecule type" value="Genomic_DNA"/>
</dbReference>
<sequence>MSSPTLKIAAHYRHGSDADGKNHLPPCPLPPFAAQKNRRQAAVF</sequence>
<dbReference type="HOGENOM" id="CLU_3213993_0_0_6"/>